<keyword evidence="2" id="KW-0285">Flavoprotein</keyword>
<sequence length="397" mass="43128">MTSVDALKYDVVVVGAGAAGMMCAIEAGKRGRKVLLLEKAQKCGQKILISGGGRCNFTNLLAAPEKFISDNPHFCKSALRQYTQSDFIALVEKHGIAFHEKKLGQLFCDESAKHIVKLLETECAEGGVTIWRGSGADMINKTDDGFSIYTGRQQIHSESLVIATGGLSIPKLGANDFAYRVARTFDLPLAPLRPGLVPFTFEPGDRERFADLTGVSADVKISIGKIQFRENLLFTHRGLSGPAILQISSFWQSGESIMIDFLPDIDLANLLKEKRQSQPKLKVSALLKEFLANRLAVAVLRNFDNLPEVGNLSNIIIQDLVKTIKLVKIIPSGTEGYAKAEVTVGGVSTAALYSKSMEVKSVPKLFFVGEAVDVTGFLGGYNFQWAWSSGFVAGQYA</sequence>
<dbReference type="Gene3D" id="1.10.8.260">
    <property type="entry name" value="HI0933 insert domain-like"/>
    <property type="match status" value="1"/>
</dbReference>
<organism evidence="6 7">
    <name type="scientific">Sneathiella litorea</name>
    <dbReference type="NCBI Taxonomy" id="2606216"/>
    <lineage>
        <taxon>Bacteria</taxon>
        <taxon>Pseudomonadati</taxon>
        <taxon>Pseudomonadota</taxon>
        <taxon>Alphaproteobacteria</taxon>
        <taxon>Sneathiellales</taxon>
        <taxon>Sneathiellaceae</taxon>
        <taxon>Sneathiella</taxon>
    </lineage>
</organism>
<proteinExistence type="predicted"/>
<evidence type="ECO:0000259" key="4">
    <source>
        <dbReference type="Pfam" id="PF03486"/>
    </source>
</evidence>
<dbReference type="PRINTS" id="PR00368">
    <property type="entry name" value="FADPNR"/>
</dbReference>
<evidence type="ECO:0000259" key="5">
    <source>
        <dbReference type="Pfam" id="PF22780"/>
    </source>
</evidence>
<dbReference type="InterPro" id="IPR023166">
    <property type="entry name" value="BaiN-like_dom_sf"/>
</dbReference>
<name>A0A6L8W4A9_9PROT</name>
<protein>
    <submittedName>
        <fullName evidence="6">Aminoacetone oxidase family FAD-binding enzyme</fullName>
    </submittedName>
</protein>
<feature type="domain" description="RsdA/BaiN/AoA(So)-like insert" evidence="5">
    <location>
        <begin position="193"/>
        <end position="342"/>
    </location>
</feature>
<reference evidence="6 7" key="1">
    <citation type="submission" date="2019-12" db="EMBL/GenBank/DDBJ databases">
        <title>Snethiella sp. nov. sp. isolated from sea sand.</title>
        <authorList>
            <person name="Kim J."/>
            <person name="Jeong S.E."/>
            <person name="Jung H.S."/>
            <person name="Jeon C.O."/>
        </authorList>
    </citation>
    <scope>NUCLEOTIDE SEQUENCE [LARGE SCALE GENOMIC DNA]</scope>
    <source>
        <strain evidence="6 7">DP05</strain>
    </source>
</reference>
<feature type="domain" description="RsdA/BaiN/AoA(So)-like Rossmann fold-like" evidence="4">
    <location>
        <begin position="10"/>
        <end position="395"/>
    </location>
</feature>
<comment type="caution">
    <text evidence="6">The sequence shown here is derived from an EMBL/GenBank/DDBJ whole genome shotgun (WGS) entry which is preliminary data.</text>
</comment>
<dbReference type="Gene3D" id="2.40.30.10">
    <property type="entry name" value="Translation factors"/>
    <property type="match status" value="1"/>
</dbReference>
<keyword evidence="7" id="KW-1185">Reference proteome</keyword>
<dbReference type="PANTHER" id="PTHR42887">
    <property type="entry name" value="OS12G0638800 PROTEIN"/>
    <property type="match status" value="1"/>
</dbReference>
<dbReference type="Pfam" id="PF22780">
    <property type="entry name" value="HI0933_like_1st"/>
    <property type="match status" value="1"/>
</dbReference>
<evidence type="ECO:0000256" key="3">
    <source>
        <dbReference type="ARBA" id="ARBA00022827"/>
    </source>
</evidence>
<dbReference type="EMBL" id="WTUW01000001">
    <property type="protein sequence ID" value="MZR29260.1"/>
    <property type="molecule type" value="Genomic_DNA"/>
</dbReference>
<dbReference type="Pfam" id="PF03486">
    <property type="entry name" value="HI0933_like"/>
    <property type="match status" value="1"/>
</dbReference>
<dbReference type="InterPro" id="IPR036188">
    <property type="entry name" value="FAD/NAD-bd_sf"/>
</dbReference>
<dbReference type="Proteomes" id="UP000476030">
    <property type="component" value="Unassembled WGS sequence"/>
</dbReference>
<evidence type="ECO:0000256" key="2">
    <source>
        <dbReference type="ARBA" id="ARBA00022630"/>
    </source>
</evidence>
<evidence type="ECO:0000313" key="6">
    <source>
        <dbReference type="EMBL" id="MZR29260.1"/>
    </source>
</evidence>
<dbReference type="InterPro" id="IPR055178">
    <property type="entry name" value="RsdA/BaiN/AoA(So)-like_dom"/>
</dbReference>
<dbReference type="SUPFAM" id="SSF51905">
    <property type="entry name" value="FAD/NAD(P)-binding domain"/>
    <property type="match status" value="1"/>
</dbReference>
<dbReference type="Gene3D" id="3.50.50.60">
    <property type="entry name" value="FAD/NAD(P)-binding domain"/>
    <property type="match status" value="1"/>
</dbReference>
<dbReference type="PRINTS" id="PR00411">
    <property type="entry name" value="PNDRDTASEI"/>
</dbReference>
<gene>
    <name evidence="6" type="ORF">GQE98_01300</name>
</gene>
<evidence type="ECO:0000256" key="1">
    <source>
        <dbReference type="ARBA" id="ARBA00001974"/>
    </source>
</evidence>
<comment type="cofactor">
    <cofactor evidence="1">
        <name>FAD</name>
        <dbReference type="ChEBI" id="CHEBI:57692"/>
    </cofactor>
</comment>
<dbReference type="InterPro" id="IPR004792">
    <property type="entry name" value="BaiN-like"/>
</dbReference>
<dbReference type="RefSeq" id="WP_161313744.1">
    <property type="nucleotide sequence ID" value="NZ_WTUW01000001.1"/>
</dbReference>
<dbReference type="InterPro" id="IPR057661">
    <property type="entry name" value="RsdA/BaiN/AoA(So)_Rossmann"/>
</dbReference>
<accession>A0A6L8W4A9</accession>
<dbReference type="PANTHER" id="PTHR42887:SF2">
    <property type="entry name" value="OS12G0638800 PROTEIN"/>
    <property type="match status" value="1"/>
</dbReference>
<dbReference type="NCBIfam" id="TIGR00275">
    <property type="entry name" value="aminoacetone oxidase family FAD-binding enzyme"/>
    <property type="match status" value="1"/>
</dbReference>
<dbReference type="AlphaFoldDB" id="A0A6L8W4A9"/>
<dbReference type="SUPFAM" id="SSF160996">
    <property type="entry name" value="HI0933 insert domain-like"/>
    <property type="match status" value="1"/>
</dbReference>
<evidence type="ECO:0000313" key="7">
    <source>
        <dbReference type="Proteomes" id="UP000476030"/>
    </source>
</evidence>
<keyword evidence="3" id="KW-0274">FAD</keyword>